<name>A0A7R9M9X2_9ACAR</name>
<dbReference type="SUPFAM" id="SSF81296">
    <property type="entry name" value="E set domains"/>
    <property type="match status" value="1"/>
</dbReference>
<dbReference type="InterPro" id="IPR014756">
    <property type="entry name" value="Ig_E-set"/>
</dbReference>
<dbReference type="EMBL" id="CAJPVJ010010729">
    <property type="protein sequence ID" value="CAG2173391.1"/>
    <property type="molecule type" value="Genomic_DNA"/>
</dbReference>
<keyword evidence="7" id="KW-1185">Reference proteome</keyword>
<dbReference type="InterPro" id="IPR003172">
    <property type="entry name" value="ML_dom"/>
</dbReference>
<gene>
    <name evidence="6" type="ORF">ONB1V03_LOCUS12844</name>
</gene>
<dbReference type="OrthoDB" id="6489064at2759"/>
<dbReference type="GO" id="GO:0032934">
    <property type="term" value="F:sterol binding"/>
    <property type="evidence" value="ECO:0007669"/>
    <property type="project" value="InterPro"/>
</dbReference>
<reference evidence="6" key="1">
    <citation type="submission" date="2020-11" db="EMBL/GenBank/DDBJ databases">
        <authorList>
            <person name="Tran Van P."/>
        </authorList>
    </citation>
    <scope>NUCLEOTIDE SEQUENCE</scope>
</reference>
<feature type="signal peptide" evidence="4">
    <location>
        <begin position="1"/>
        <end position="20"/>
    </location>
</feature>
<proteinExistence type="inferred from homology"/>
<organism evidence="6">
    <name type="scientific">Oppiella nova</name>
    <dbReference type="NCBI Taxonomy" id="334625"/>
    <lineage>
        <taxon>Eukaryota</taxon>
        <taxon>Metazoa</taxon>
        <taxon>Ecdysozoa</taxon>
        <taxon>Arthropoda</taxon>
        <taxon>Chelicerata</taxon>
        <taxon>Arachnida</taxon>
        <taxon>Acari</taxon>
        <taxon>Acariformes</taxon>
        <taxon>Sarcoptiformes</taxon>
        <taxon>Oribatida</taxon>
        <taxon>Brachypylina</taxon>
        <taxon>Oppioidea</taxon>
        <taxon>Oppiidae</taxon>
        <taxon>Oppiella</taxon>
    </lineage>
</organism>
<keyword evidence="3" id="KW-0964">Secreted</keyword>
<dbReference type="FunFam" id="2.60.40.770:FF:000001">
    <property type="entry name" value="NPC intracellular cholesterol transporter 2"/>
    <property type="match status" value="1"/>
</dbReference>
<sequence>MKTSIVLLLSLISQYSDVSCVEFIDCGSVDGKVTSIVVQDCGVSDDYCPLHIGKTASIDMKFTANVDSDKATVILTGIIPDIGAIEYLTEDGCSGKYNLKCPIKKGNQYEMKFEMQAPPVPADMTLSILVKLVDSNGKNMICQQFPAHVIR</sequence>
<dbReference type="Pfam" id="PF02221">
    <property type="entry name" value="E1_DerP2_DerF2"/>
    <property type="match status" value="1"/>
</dbReference>
<dbReference type="GO" id="GO:0015918">
    <property type="term" value="P:sterol transport"/>
    <property type="evidence" value="ECO:0007669"/>
    <property type="project" value="InterPro"/>
</dbReference>
<evidence type="ECO:0000313" key="6">
    <source>
        <dbReference type="EMBL" id="CAD7656204.1"/>
    </source>
</evidence>
<protein>
    <recommendedName>
        <fullName evidence="5">MD-2-related lipid-recognition domain-containing protein</fullName>
    </recommendedName>
</protein>
<dbReference type="PANTHER" id="PTHR11306:SF68">
    <property type="entry name" value="NPC INTRACELLULAR CHOLESTEROL TRANSPORTER 2"/>
    <property type="match status" value="1"/>
</dbReference>
<dbReference type="AlphaFoldDB" id="A0A7R9M9X2"/>
<feature type="domain" description="MD-2-related lipid-recognition" evidence="5">
    <location>
        <begin position="23"/>
        <end position="147"/>
    </location>
</feature>
<dbReference type="EMBL" id="OC925554">
    <property type="protein sequence ID" value="CAD7656204.1"/>
    <property type="molecule type" value="Genomic_DNA"/>
</dbReference>
<evidence type="ECO:0000256" key="2">
    <source>
        <dbReference type="ARBA" id="ARBA00006370"/>
    </source>
</evidence>
<dbReference type="SMART" id="SM00737">
    <property type="entry name" value="ML"/>
    <property type="match status" value="1"/>
</dbReference>
<dbReference type="Proteomes" id="UP000728032">
    <property type="component" value="Unassembled WGS sequence"/>
</dbReference>
<comment type="similarity">
    <text evidence="2">Belongs to the NPC2 family.</text>
</comment>
<dbReference type="GO" id="GO:0005576">
    <property type="term" value="C:extracellular region"/>
    <property type="evidence" value="ECO:0007669"/>
    <property type="project" value="UniProtKB-SubCell"/>
</dbReference>
<comment type="subcellular location">
    <subcellularLocation>
        <location evidence="1">Secreted</location>
    </subcellularLocation>
</comment>
<evidence type="ECO:0000259" key="5">
    <source>
        <dbReference type="SMART" id="SM00737"/>
    </source>
</evidence>
<evidence type="ECO:0000313" key="7">
    <source>
        <dbReference type="Proteomes" id="UP000728032"/>
    </source>
</evidence>
<dbReference type="InterPro" id="IPR039670">
    <property type="entry name" value="NPC2-like"/>
</dbReference>
<dbReference type="PANTHER" id="PTHR11306">
    <property type="entry name" value="NIEMANN PICK TYPE C2 PROTEIN NPC2-RELATED"/>
    <property type="match status" value="1"/>
</dbReference>
<accession>A0A7R9M9X2</accession>
<feature type="chain" id="PRO_5035592636" description="MD-2-related lipid-recognition domain-containing protein" evidence="4">
    <location>
        <begin position="21"/>
        <end position="151"/>
    </location>
</feature>
<dbReference type="Gene3D" id="2.60.40.770">
    <property type="match status" value="1"/>
</dbReference>
<evidence type="ECO:0000256" key="3">
    <source>
        <dbReference type="ARBA" id="ARBA00022525"/>
    </source>
</evidence>
<evidence type="ECO:0000256" key="4">
    <source>
        <dbReference type="SAM" id="SignalP"/>
    </source>
</evidence>
<keyword evidence="4" id="KW-0732">Signal</keyword>
<evidence type="ECO:0000256" key="1">
    <source>
        <dbReference type="ARBA" id="ARBA00004613"/>
    </source>
</evidence>